<keyword evidence="10" id="KW-1185">Reference proteome</keyword>
<dbReference type="InterPro" id="IPR000620">
    <property type="entry name" value="EamA_dom"/>
</dbReference>
<organism evidence="9 10">
    <name type="scientific">Seinonella peptonophila</name>
    <dbReference type="NCBI Taxonomy" id="112248"/>
    <lineage>
        <taxon>Bacteria</taxon>
        <taxon>Bacillati</taxon>
        <taxon>Bacillota</taxon>
        <taxon>Bacilli</taxon>
        <taxon>Bacillales</taxon>
        <taxon>Thermoactinomycetaceae</taxon>
        <taxon>Seinonella</taxon>
    </lineage>
</organism>
<reference evidence="9 10" key="1">
    <citation type="submission" date="2016-11" db="EMBL/GenBank/DDBJ databases">
        <authorList>
            <person name="Jaros S."/>
            <person name="Januszkiewicz K."/>
            <person name="Wedrychowicz H."/>
        </authorList>
    </citation>
    <scope>NUCLEOTIDE SEQUENCE [LARGE SCALE GENOMIC DNA]</scope>
    <source>
        <strain evidence="9 10">DSM 44666</strain>
    </source>
</reference>
<feature type="domain" description="EamA" evidence="8">
    <location>
        <begin position="8"/>
        <end position="141"/>
    </location>
</feature>
<feature type="transmembrane region" description="Helical" evidence="7">
    <location>
        <begin position="223"/>
        <end position="242"/>
    </location>
</feature>
<feature type="transmembrane region" description="Helical" evidence="7">
    <location>
        <begin position="156"/>
        <end position="173"/>
    </location>
</feature>
<feature type="transmembrane region" description="Helical" evidence="7">
    <location>
        <begin position="39"/>
        <end position="60"/>
    </location>
</feature>
<evidence type="ECO:0000259" key="8">
    <source>
        <dbReference type="Pfam" id="PF00892"/>
    </source>
</evidence>
<dbReference type="STRING" id="112248.SAMN05444392_12614"/>
<feature type="transmembrane region" description="Helical" evidence="7">
    <location>
        <begin position="130"/>
        <end position="150"/>
    </location>
</feature>
<evidence type="ECO:0000256" key="1">
    <source>
        <dbReference type="ARBA" id="ARBA00004651"/>
    </source>
</evidence>
<dbReference type="OrthoDB" id="1682095at2"/>
<dbReference type="PANTHER" id="PTHR32322:SF18">
    <property type="entry name" value="S-ADENOSYLMETHIONINE_S-ADENOSYLHOMOCYSTEINE TRANSPORTER"/>
    <property type="match status" value="1"/>
</dbReference>
<dbReference type="Proteomes" id="UP000184476">
    <property type="component" value="Unassembled WGS sequence"/>
</dbReference>
<dbReference type="InterPro" id="IPR050638">
    <property type="entry name" value="AA-Vitamin_Transporters"/>
</dbReference>
<dbReference type="Gene3D" id="1.10.3730.20">
    <property type="match status" value="1"/>
</dbReference>
<keyword evidence="3" id="KW-1003">Cell membrane</keyword>
<evidence type="ECO:0000256" key="5">
    <source>
        <dbReference type="ARBA" id="ARBA00022989"/>
    </source>
</evidence>
<dbReference type="SUPFAM" id="SSF103481">
    <property type="entry name" value="Multidrug resistance efflux transporter EmrE"/>
    <property type="match status" value="2"/>
</dbReference>
<keyword evidence="4 7" id="KW-0812">Transmembrane</keyword>
<dbReference type="Pfam" id="PF00892">
    <property type="entry name" value="EamA"/>
    <property type="match status" value="2"/>
</dbReference>
<dbReference type="GO" id="GO:0005886">
    <property type="term" value="C:plasma membrane"/>
    <property type="evidence" value="ECO:0007669"/>
    <property type="project" value="UniProtKB-SubCell"/>
</dbReference>
<dbReference type="RefSeq" id="WP_073158705.1">
    <property type="nucleotide sequence ID" value="NZ_FQVL01000026.1"/>
</dbReference>
<evidence type="ECO:0000256" key="3">
    <source>
        <dbReference type="ARBA" id="ARBA00022475"/>
    </source>
</evidence>
<keyword evidence="5 7" id="KW-1133">Transmembrane helix</keyword>
<feature type="transmembrane region" description="Helical" evidence="7">
    <location>
        <begin position="72"/>
        <end position="94"/>
    </location>
</feature>
<dbReference type="EMBL" id="FQVL01000026">
    <property type="protein sequence ID" value="SHF43458.1"/>
    <property type="molecule type" value="Genomic_DNA"/>
</dbReference>
<sequence>MEQQKKGFAYLAAISYSIFIGFSFMFLKLIVNQVPTMDILAYRFGIAFIILTIPLLFGWVKLNLHIRDFLRFLPLALFYPVLFFVFQALGMIGASSAEGGIIQATAPIFTIILSTLFLKEKTNLLQKISLLISVAGVITIFALQGSSFSLDHLQSILVLLLSTLTFAIYSILARPMNQTYRFFDITYAIIALSFIIFTAVAIIQHSVSGNFNTLFTPFTQPVFWYSIFYLGSFSTVFAVLLSNYAFSKLEAYKVSVFSNLATLVSIIAGIIFLHEPVTFAHLIGSIMIIAGVLGTNLAGHKPQKDTKDVPKLKKVTST</sequence>
<feature type="transmembrane region" description="Helical" evidence="7">
    <location>
        <begin position="100"/>
        <end position="118"/>
    </location>
</feature>
<gene>
    <name evidence="9" type="ORF">SAMN05444392_12614</name>
</gene>
<feature type="transmembrane region" description="Helical" evidence="7">
    <location>
        <begin position="254"/>
        <end position="273"/>
    </location>
</feature>
<evidence type="ECO:0000313" key="10">
    <source>
        <dbReference type="Proteomes" id="UP000184476"/>
    </source>
</evidence>
<evidence type="ECO:0000313" key="9">
    <source>
        <dbReference type="EMBL" id="SHF43458.1"/>
    </source>
</evidence>
<feature type="transmembrane region" description="Helical" evidence="7">
    <location>
        <begin position="185"/>
        <end position="203"/>
    </location>
</feature>
<comment type="similarity">
    <text evidence="2">Belongs to the EamA transporter family.</text>
</comment>
<feature type="transmembrane region" description="Helical" evidence="7">
    <location>
        <begin position="7"/>
        <end position="27"/>
    </location>
</feature>
<keyword evidence="6 7" id="KW-0472">Membrane</keyword>
<feature type="domain" description="EamA" evidence="8">
    <location>
        <begin position="155"/>
        <end position="296"/>
    </location>
</feature>
<dbReference type="AlphaFoldDB" id="A0A1M5BLT3"/>
<proteinExistence type="inferred from homology"/>
<protein>
    <submittedName>
        <fullName evidence="9">Permease of the drug/metabolite transporter (DMT) superfamily</fullName>
    </submittedName>
</protein>
<dbReference type="PANTHER" id="PTHR32322">
    <property type="entry name" value="INNER MEMBRANE TRANSPORTER"/>
    <property type="match status" value="1"/>
</dbReference>
<evidence type="ECO:0000256" key="7">
    <source>
        <dbReference type="SAM" id="Phobius"/>
    </source>
</evidence>
<name>A0A1M5BLT3_9BACL</name>
<evidence type="ECO:0000256" key="2">
    <source>
        <dbReference type="ARBA" id="ARBA00007362"/>
    </source>
</evidence>
<comment type="subcellular location">
    <subcellularLocation>
        <location evidence="1">Cell membrane</location>
        <topology evidence="1">Multi-pass membrane protein</topology>
    </subcellularLocation>
</comment>
<feature type="transmembrane region" description="Helical" evidence="7">
    <location>
        <begin position="279"/>
        <end position="298"/>
    </location>
</feature>
<evidence type="ECO:0000256" key="4">
    <source>
        <dbReference type="ARBA" id="ARBA00022692"/>
    </source>
</evidence>
<dbReference type="InterPro" id="IPR037185">
    <property type="entry name" value="EmrE-like"/>
</dbReference>
<evidence type="ECO:0000256" key="6">
    <source>
        <dbReference type="ARBA" id="ARBA00023136"/>
    </source>
</evidence>
<accession>A0A1M5BLT3</accession>